<sequence length="348" mass="38805">MRVLITGAAGFIGMHLSAALMHRGHQVVGFDNLSGITYDRELKLARLRNLGLEISEATMQRLSAGEALQKEGFTFYQQDLCDREKLQALVSQGNFEVVVNLAALAGVRLSTEIPEQYVQSNFQGFFNLLEVLKSQPVEQRSRLVFASSSSVYGDCKVVPFAESNTDIKPKSVYAATKQMDETIAYAYASLFKIDAIGLRFFTVYGPYGRPDMAPFIFLKSFLEGKEITLFNEGKSRRDFTYVGDIVEGVVKVIEGPDQSAKAVPFDVFNIGNGSPVGLFDFVHTLEEISGKKAQIKLAGMPKGDVEQTYADVTKLKQVYGYQPHTNLREGLQHFYDWYCAFYKPQAQA</sequence>
<gene>
    <name evidence="3" type="ORF">H9850_04255</name>
</gene>
<dbReference type="InterPro" id="IPR036291">
    <property type="entry name" value="NAD(P)-bd_dom_sf"/>
</dbReference>
<protein>
    <submittedName>
        <fullName evidence="3">NAD-dependent epimerase/dehydratase family protein</fullName>
    </submittedName>
</protein>
<evidence type="ECO:0000313" key="4">
    <source>
        <dbReference type="Proteomes" id="UP000886829"/>
    </source>
</evidence>
<accession>A0A9D1WD76</accession>
<dbReference type="InterPro" id="IPR001509">
    <property type="entry name" value="Epimerase_deHydtase"/>
</dbReference>
<reference evidence="3" key="2">
    <citation type="submission" date="2021-04" db="EMBL/GenBank/DDBJ databases">
        <authorList>
            <person name="Gilroy R."/>
        </authorList>
    </citation>
    <scope>NUCLEOTIDE SEQUENCE</scope>
    <source>
        <strain evidence="3">USASDec5-558</strain>
    </source>
</reference>
<reference evidence="3" key="1">
    <citation type="journal article" date="2021" name="PeerJ">
        <title>Extensive microbial diversity within the chicken gut microbiome revealed by metagenomics and culture.</title>
        <authorList>
            <person name="Gilroy R."/>
            <person name="Ravi A."/>
            <person name="Getino M."/>
            <person name="Pursley I."/>
            <person name="Horton D.L."/>
            <person name="Alikhan N.F."/>
            <person name="Baker D."/>
            <person name="Gharbi K."/>
            <person name="Hall N."/>
            <person name="Watson M."/>
            <person name="Adriaenssens E.M."/>
            <person name="Foster-Nyarko E."/>
            <person name="Jarju S."/>
            <person name="Secka A."/>
            <person name="Antonio M."/>
            <person name="Oren A."/>
            <person name="Chaudhuri R.R."/>
            <person name="La Ragione R."/>
            <person name="Hildebrand F."/>
            <person name="Pallen M.J."/>
        </authorList>
    </citation>
    <scope>NUCLEOTIDE SEQUENCE</scope>
    <source>
        <strain evidence="3">USASDec5-558</strain>
    </source>
</reference>
<feature type="domain" description="NAD-dependent epimerase/dehydratase" evidence="2">
    <location>
        <begin position="3"/>
        <end position="271"/>
    </location>
</feature>
<organism evidence="3 4">
    <name type="scientific">Candidatus Anaerobiospirillum pullistercoris</name>
    <dbReference type="NCBI Taxonomy" id="2838452"/>
    <lineage>
        <taxon>Bacteria</taxon>
        <taxon>Pseudomonadati</taxon>
        <taxon>Pseudomonadota</taxon>
        <taxon>Gammaproteobacteria</taxon>
        <taxon>Aeromonadales</taxon>
        <taxon>Succinivibrionaceae</taxon>
        <taxon>Anaerobiospirillum</taxon>
    </lineage>
</organism>
<evidence type="ECO:0000313" key="3">
    <source>
        <dbReference type="EMBL" id="HIX56668.1"/>
    </source>
</evidence>
<dbReference type="SUPFAM" id="SSF51735">
    <property type="entry name" value="NAD(P)-binding Rossmann-fold domains"/>
    <property type="match status" value="1"/>
</dbReference>
<dbReference type="AlphaFoldDB" id="A0A9D1WD76"/>
<keyword evidence="1" id="KW-0520">NAD</keyword>
<dbReference type="PANTHER" id="PTHR43574">
    <property type="entry name" value="EPIMERASE-RELATED"/>
    <property type="match status" value="1"/>
</dbReference>
<dbReference type="Gene3D" id="3.40.50.720">
    <property type="entry name" value="NAD(P)-binding Rossmann-like Domain"/>
    <property type="match status" value="1"/>
</dbReference>
<proteinExistence type="predicted"/>
<dbReference type="PRINTS" id="PR01713">
    <property type="entry name" value="NUCEPIMERASE"/>
</dbReference>
<dbReference type="EMBL" id="DXEV01000084">
    <property type="protein sequence ID" value="HIX56668.1"/>
    <property type="molecule type" value="Genomic_DNA"/>
</dbReference>
<evidence type="ECO:0000256" key="1">
    <source>
        <dbReference type="ARBA" id="ARBA00023027"/>
    </source>
</evidence>
<dbReference type="Pfam" id="PF01370">
    <property type="entry name" value="Epimerase"/>
    <property type="match status" value="1"/>
</dbReference>
<dbReference type="Proteomes" id="UP000886829">
    <property type="component" value="Unassembled WGS sequence"/>
</dbReference>
<comment type="caution">
    <text evidence="3">The sequence shown here is derived from an EMBL/GenBank/DDBJ whole genome shotgun (WGS) entry which is preliminary data.</text>
</comment>
<evidence type="ECO:0000259" key="2">
    <source>
        <dbReference type="Pfam" id="PF01370"/>
    </source>
</evidence>
<name>A0A9D1WD76_9GAMM</name>